<comment type="subcellular location">
    <subcellularLocation>
        <location evidence="2">Cytoplasm</location>
    </subcellularLocation>
    <subcellularLocation>
        <location evidence="1">Nucleus</location>
    </subcellularLocation>
</comment>
<evidence type="ECO:0000256" key="7">
    <source>
        <dbReference type="ARBA" id="ARBA00022884"/>
    </source>
</evidence>
<keyword evidence="14" id="KW-1185">Reference proteome</keyword>
<keyword evidence="6" id="KW-0963">Cytoplasm</keyword>
<dbReference type="OMA" id="LWGCSVK"/>
<dbReference type="GO" id="GO:0005634">
    <property type="term" value="C:nucleus"/>
    <property type="evidence" value="ECO:0007669"/>
    <property type="project" value="UniProtKB-SubCell"/>
</dbReference>
<organism evidence="13 14">
    <name type="scientific">Eimeria maxima</name>
    <name type="common">Coccidian parasite</name>
    <dbReference type="NCBI Taxonomy" id="5804"/>
    <lineage>
        <taxon>Eukaryota</taxon>
        <taxon>Sar</taxon>
        <taxon>Alveolata</taxon>
        <taxon>Apicomplexa</taxon>
        <taxon>Conoidasida</taxon>
        <taxon>Coccidia</taxon>
        <taxon>Eucoccidiorida</taxon>
        <taxon>Eimeriorina</taxon>
        <taxon>Eimeriidae</taxon>
        <taxon>Eimeria</taxon>
    </lineage>
</organism>
<keyword evidence="7" id="KW-0694">RNA-binding</keyword>
<evidence type="ECO:0000256" key="10">
    <source>
        <dbReference type="ARBA" id="ARBA00030834"/>
    </source>
</evidence>
<dbReference type="AlphaFoldDB" id="U6LZX5"/>
<evidence type="ECO:0000256" key="11">
    <source>
        <dbReference type="SAM" id="MobiDB-lite"/>
    </source>
</evidence>
<feature type="domain" description="Phosphorylated adapter RNA export protein RNA-binding" evidence="12">
    <location>
        <begin position="155"/>
        <end position="218"/>
    </location>
</feature>
<dbReference type="VEuPathDB" id="ToxoDB:EMWEY_00007590"/>
<dbReference type="InterPro" id="IPR038092">
    <property type="entry name" value="PHAX_RNA-binding_sf"/>
</dbReference>
<dbReference type="RefSeq" id="XP_013333951.1">
    <property type="nucleotide sequence ID" value="XM_013478497.1"/>
</dbReference>
<dbReference type="PANTHER" id="PTHR13135:SF0">
    <property type="entry name" value="PHOSPHORYLATED ADAPTER RNA EXPORT PROTEIN"/>
    <property type="match status" value="1"/>
</dbReference>
<sequence>MHQRGCQTGASVARRPPIRTKRALNVAVRDANSNDGYKGNQRGVKRTYADDEAAWEASLWGCSVKTPSNEDGIQKVLKSSEPAPQESPCRDPLQSAGRTVGQQLGSKLFISGSSFCEAYRNTELDGAEEAEIRAEILDGVRQLLRDESEVDCLVRLCTLLKEKNVALMERAIHRRGVSECAELLEETLKLEASGGMLTNDGRRRTPGGVFLRLLQDRAAADKAYLGVSCFLMPC</sequence>
<gene>
    <name evidence="13" type="ORF">EMWEY_00007590</name>
</gene>
<evidence type="ECO:0000259" key="12">
    <source>
        <dbReference type="Pfam" id="PF10258"/>
    </source>
</evidence>
<reference evidence="13" key="1">
    <citation type="submission" date="2013-10" db="EMBL/GenBank/DDBJ databases">
        <title>Genomic analysis of the causative agents of coccidiosis in chickens.</title>
        <authorList>
            <person name="Reid A.J."/>
            <person name="Blake D."/>
            <person name="Billington K."/>
            <person name="Browne H."/>
            <person name="Dunn M."/>
            <person name="Hung S."/>
            <person name="Kawahara F."/>
            <person name="Miranda-Saavedra D."/>
            <person name="Mourier T."/>
            <person name="Nagra H."/>
            <person name="Otto T.D."/>
            <person name="Rawlings N."/>
            <person name="Sanchez A."/>
            <person name="Sanders M."/>
            <person name="Subramaniam C."/>
            <person name="Tay Y."/>
            <person name="Dear P."/>
            <person name="Doerig C."/>
            <person name="Gruber A."/>
            <person name="Parkinson J."/>
            <person name="Shirley M."/>
            <person name="Wan K.L."/>
            <person name="Berriman M."/>
            <person name="Tomley F."/>
            <person name="Pain A."/>
        </authorList>
    </citation>
    <scope>NUCLEOTIDE SEQUENCE [LARGE SCALE GENOMIC DNA]</scope>
    <source>
        <strain evidence="13">Weybridge</strain>
    </source>
</reference>
<evidence type="ECO:0000256" key="2">
    <source>
        <dbReference type="ARBA" id="ARBA00004496"/>
    </source>
</evidence>
<dbReference type="GO" id="GO:0003723">
    <property type="term" value="F:RNA binding"/>
    <property type="evidence" value="ECO:0007669"/>
    <property type="project" value="UniProtKB-KW"/>
</dbReference>
<dbReference type="InterPro" id="IPR019385">
    <property type="entry name" value="PHAX_RNA-binding_domain"/>
</dbReference>
<comment type="similarity">
    <text evidence="3">Belongs to the PHAX family.</text>
</comment>
<accession>U6LZX5</accession>
<keyword evidence="8" id="KW-0653">Protein transport</keyword>
<feature type="region of interest" description="Disordered" evidence="11">
    <location>
        <begin position="1"/>
        <end position="20"/>
    </location>
</feature>
<dbReference type="InterPro" id="IPR039047">
    <property type="entry name" value="PHAX"/>
</dbReference>
<evidence type="ECO:0000256" key="5">
    <source>
        <dbReference type="ARBA" id="ARBA00022448"/>
    </source>
</evidence>
<dbReference type="GeneID" id="25334745"/>
<keyword evidence="5" id="KW-0813">Transport</keyword>
<dbReference type="GO" id="GO:0006408">
    <property type="term" value="P:snRNA export from nucleus"/>
    <property type="evidence" value="ECO:0007669"/>
    <property type="project" value="InterPro"/>
</dbReference>
<evidence type="ECO:0000256" key="9">
    <source>
        <dbReference type="ARBA" id="ARBA00023242"/>
    </source>
</evidence>
<dbReference type="Pfam" id="PF10258">
    <property type="entry name" value="PHAX_RNA-bd"/>
    <property type="match status" value="1"/>
</dbReference>
<evidence type="ECO:0000256" key="4">
    <source>
        <dbReference type="ARBA" id="ARBA00016856"/>
    </source>
</evidence>
<name>U6LZX5_EIMMA</name>
<dbReference type="Gene3D" id="1.10.10.1440">
    <property type="entry name" value="PHAX RNA-binding domain"/>
    <property type="match status" value="1"/>
</dbReference>
<evidence type="ECO:0000313" key="13">
    <source>
        <dbReference type="EMBL" id="CDJ57301.1"/>
    </source>
</evidence>
<dbReference type="GO" id="GO:0015031">
    <property type="term" value="P:protein transport"/>
    <property type="evidence" value="ECO:0007669"/>
    <property type="project" value="UniProtKB-KW"/>
</dbReference>
<dbReference type="OrthoDB" id="20573at2759"/>
<evidence type="ECO:0000256" key="6">
    <source>
        <dbReference type="ARBA" id="ARBA00022490"/>
    </source>
</evidence>
<dbReference type="EMBL" id="HG719254">
    <property type="protein sequence ID" value="CDJ57301.1"/>
    <property type="molecule type" value="Genomic_DNA"/>
</dbReference>
<evidence type="ECO:0000256" key="1">
    <source>
        <dbReference type="ARBA" id="ARBA00004123"/>
    </source>
</evidence>
<feature type="region of interest" description="Disordered" evidence="11">
    <location>
        <begin position="78"/>
        <end position="97"/>
    </location>
</feature>
<protein>
    <recommendedName>
        <fullName evidence="4">Phosphorylated adapter RNA export protein</fullName>
    </recommendedName>
    <alternativeName>
        <fullName evidence="10">RNA U small nuclear RNA export adapter protein</fullName>
    </alternativeName>
</protein>
<dbReference type="GO" id="GO:0005737">
    <property type="term" value="C:cytoplasm"/>
    <property type="evidence" value="ECO:0007669"/>
    <property type="project" value="UniProtKB-SubCell"/>
</dbReference>
<evidence type="ECO:0000256" key="3">
    <source>
        <dbReference type="ARBA" id="ARBA00006094"/>
    </source>
</evidence>
<dbReference type="PANTHER" id="PTHR13135">
    <property type="entry name" value="CYTOSOLIC RESINIFERATOXIN BINDING PROTEIN RBP-26"/>
    <property type="match status" value="1"/>
</dbReference>
<dbReference type="Proteomes" id="UP000030763">
    <property type="component" value="Unassembled WGS sequence"/>
</dbReference>
<keyword evidence="9" id="KW-0539">Nucleus</keyword>
<proteinExistence type="inferred from homology"/>
<reference evidence="13" key="2">
    <citation type="submission" date="2013-10" db="EMBL/GenBank/DDBJ databases">
        <authorList>
            <person name="Aslett M."/>
        </authorList>
    </citation>
    <scope>NUCLEOTIDE SEQUENCE [LARGE SCALE GENOMIC DNA]</scope>
    <source>
        <strain evidence="13">Weybridge</strain>
    </source>
</reference>
<evidence type="ECO:0000256" key="8">
    <source>
        <dbReference type="ARBA" id="ARBA00022927"/>
    </source>
</evidence>
<evidence type="ECO:0000313" key="14">
    <source>
        <dbReference type="Proteomes" id="UP000030763"/>
    </source>
</evidence>
<feature type="compositionally biased region" description="Polar residues" evidence="11">
    <location>
        <begin position="1"/>
        <end position="10"/>
    </location>
</feature>